<keyword evidence="2" id="KW-0805">Transcription regulation</keyword>
<feature type="domain" description="RNA polymerase sigma-70 region 2" evidence="6">
    <location>
        <begin position="29"/>
        <end position="96"/>
    </location>
</feature>
<name>A0ABZ2XHY0_9RHOO</name>
<evidence type="ECO:0000256" key="4">
    <source>
        <dbReference type="ARBA" id="ARBA00023125"/>
    </source>
</evidence>
<dbReference type="RefSeq" id="WP_341744096.1">
    <property type="nucleotide sequence ID" value="NZ_CP151406.1"/>
</dbReference>
<keyword evidence="4" id="KW-0238">DNA-binding</keyword>
<accession>A0ABZ2XHY0</accession>
<protein>
    <submittedName>
        <fullName evidence="8">Sigma-70 family RNA polymerase sigma factor</fullName>
    </submittedName>
</protein>
<dbReference type="EMBL" id="CP151406">
    <property type="protein sequence ID" value="WZJ22219.1"/>
    <property type="molecule type" value="Genomic_DNA"/>
</dbReference>
<evidence type="ECO:0000259" key="6">
    <source>
        <dbReference type="Pfam" id="PF04542"/>
    </source>
</evidence>
<dbReference type="Proteomes" id="UP001479520">
    <property type="component" value="Chromosome"/>
</dbReference>
<dbReference type="InterPro" id="IPR014284">
    <property type="entry name" value="RNA_pol_sigma-70_dom"/>
</dbReference>
<evidence type="ECO:0000256" key="1">
    <source>
        <dbReference type="ARBA" id="ARBA00010641"/>
    </source>
</evidence>
<evidence type="ECO:0000256" key="3">
    <source>
        <dbReference type="ARBA" id="ARBA00023082"/>
    </source>
</evidence>
<evidence type="ECO:0000256" key="2">
    <source>
        <dbReference type="ARBA" id="ARBA00023015"/>
    </source>
</evidence>
<comment type="similarity">
    <text evidence="1">Belongs to the sigma-70 factor family. ECF subfamily.</text>
</comment>
<keyword evidence="5" id="KW-0804">Transcription</keyword>
<gene>
    <name evidence="8" type="ORF">AADV58_03440</name>
</gene>
<dbReference type="InterPro" id="IPR036388">
    <property type="entry name" value="WH-like_DNA-bd_sf"/>
</dbReference>
<feature type="domain" description="RNA polymerase sigma factor 70 region 4 type 2" evidence="7">
    <location>
        <begin position="130"/>
        <end position="179"/>
    </location>
</feature>
<dbReference type="SUPFAM" id="SSF88946">
    <property type="entry name" value="Sigma2 domain of RNA polymerase sigma factors"/>
    <property type="match status" value="1"/>
</dbReference>
<dbReference type="InterPro" id="IPR013249">
    <property type="entry name" value="RNA_pol_sigma70_r4_t2"/>
</dbReference>
<dbReference type="InterPro" id="IPR013324">
    <property type="entry name" value="RNA_pol_sigma_r3/r4-like"/>
</dbReference>
<dbReference type="InterPro" id="IPR013325">
    <property type="entry name" value="RNA_pol_sigma_r2"/>
</dbReference>
<evidence type="ECO:0000256" key="5">
    <source>
        <dbReference type="ARBA" id="ARBA00023163"/>
    </source>
</evidence>
<reference evidence="8 9" key="1">
    <citation type="submission" date="2024-04" db="EMBL/GenBank/DDBJ databases">
        <title>Dissimilatory iodate-reducing microorganisms contribute to the enrichment of iodine in groundwater.</title>
        <authorList>
            <person name="Jiang Z."/>
        </authorList>
    </citation>
    <scope>NUCLEOTIDE SEQUENCE [LARGE SCALE GENOMIC DNA]</scope>
    <source>
        <strain evidence="8 9">NCP973</strain>
    </source>
</reference>
<dbReference type="CDD" id="cd06171">
    <property type="entry name" value="Sigma70_r4"/>
    <property type="match status" value="1"/>
</dbReference>
<dbReference type="NCBIfam" id="TIGR02937">
    <property type="entry name" value="sigma70-ECF"/>
    <property type="match status" value="1"/>
</dbReference>
<dbReference type="Gene3D" id="1.10.10.10">
    <property type="entry name" value="Winged helix-like DNA-binding domain superfamily/Winged helix DNA-binding domain"/>
    <property type="match status" value="1"/>
</dbReference>
<dbReference type="PANTHER" id="PTHR43133:SF8">
    <property type="entry name" value="RNA POLYMERASE SIGMA FACTOR HI_1459-RELATED"/>
    <property type="match status" value="1"/>
</dbReference>
<dbReference type="PANTHER" id="PTHR43133">
    <property type="entry name" value="RNA POLYMERASE ECF-TYPE SIGMA FACTO"/>
    <property type="match status" value="1"/>
</dbReference>
<dbReference type="Pfam" id="PF08281">
    <property type="entry name" value="Sigma70_r4_2"/>
    <property type="match status" value="1"/>
</dbReference>
<dbReference type="Pfam" id="PF04542">
    <property type="entry name" value="Sigma70_r2"/>
    <property type="match status" value="1"/>
</dbReference>
<keyword evidence="9" id="KW-1185">Reference proteome</keyword>
<evidence type="ECO:0000313" key="8">
    <source>
        <dbReference type="EMBL" id="WZJ22219.1"/>
    </source>
</evidence>
<evidence type="ECO:0000313" key="9">
    <source>
        <dbReference type="Proteomes" id="UP001479520"/>
    </source>
</evidence>
<dbReference type="InterPro" id="IPR007627">
    <property type="entry name" value="RNA_pol_sigma70_r2"/>
</dbReference>
<organism evidence="8 9">
    <name type="scientific">Azonexus hydrophilus</name>
    <dbReference type="NCBI Taxonomy" id="418702"/>
    <lineage>
        <taxon>Bacteria</taxon>
        <taxon>Pseudomonadati</taxon>
        <taxon>Pseudomonadota</taxon>
        <taxon>Betaproteobacteria</taxon>
        <taxon>Rhodocyclales</taxon>
        <taxon>Azonexaceae</taxon>
        <taxon>Azonexus</taxon>
    </lineage>
</organism>
<keyword evidence="3" id="KW-0731">Sigma factor</keyword>
<dbReference type="SUPFAM" id="SSF88659">
    <property type="entry name" value="Sigma3 and sigma4 domains of RNA polymerase sigma factors"/>
    <property type="match status" value="1"/>
</dbReference>
<dbReference type="Gene3D" id="1.10.1740.10">
    <property type="match status" value="1"/>
</dbReference>
<evidence type="ECO:0000259" key="7">
    <source>
        <dbReference type="Pfam" id="PF08281"/>
    </source>
</evidence>
<sequence length="195" mass="22195">MDDKTGIGDADMAQALSARAGDLRAFAGLVRRHQDRMFGFLLCMLGTRDEAMDLTQDSFLKAWKALPDWRPEARFTTWLFQIARNAALDLLRHRQRIEFVSLDADPSLDIVEDYTPSPEKQFSDRQRISLLQRAIDTLPVDQREILLLRELEDMSYAELALILGINEGTVKSRLARARAAALTNFRHYAGESPDD</sequence>
<dbReference type="InterPro" id="IPR039425">
    <property type="entry name" value="RNA_pol_sigma-70-like"/>
</dbReference>
<proteinExistence type="inferred from homology"/>